<gene>
    <name evidence="2" type="ORF">LKD36_05415</name>
</gene>
<dbReference type="GO" id="GO:0032259">
    <property type="term" value="P:methylation"/>
    <property type="evidence" value="ECO:0007669"/>
    <property type="project" value="UniProtKB-KW"/>
</dbReference>
<dbReference type="Gene3D" id="3.40.50.150">
    <property type="entry name" value="Vaccinia Virus protein VP39"/>
    <property type="match status" value="1"/>
</dbReference>
<dbReference type="Pfam" id="PF08241">
    <property type="entry name" value="Methyltransf_11"/>
    <property type="match status" value="1"/>
</dbReference>
<dbReference type="Proteomes" id="UP001198220">
    <property type="component" value="Unassembled WGS sequence"/>
</dbReference>
<evidence type="ECO:0000313" key="3">
    <source>
        <dbReference type="Proteomes" id="UP001198220"/>
    </source>
</evidence>
<dbReference type="CDD" id="cd02440">
    <property type="entry name" value="AdoMet_MTases"/>
    <property type="match status" value="1"/>
</dbReference>
<feature type="domain" description="Methyltransferase type 11" evidence="1">
    <location>
        <begin position="51"/>
        <end position="145"/>
    </location>
</feature>
<evidence type="ECO:0000259" key="1">
    <source>
        <dbReference type="Pfam" id="PF08241"/>
    </source>
</evidence>
<proteinExistence type="predicted"/>
<dbReference type="EMBL" id="JAJEPS010000003">
    <property type="protein sequence ID" value="MCC2125616.1"/>
    <property type="molecule type" value="Genomic_DNA"/>
</dbReference>
<dbReference type="GO" id="GO:0008757">
    <property type="term" value="F:S-adenosylmethionine-dependent methyltransferase activity"/>
    <property type="evidence" value="ECO:0007669"/>
    <property type="project" value="InterPro"/>
</dbReference>
<keyword evidence="2" id="KW-0808">Transferase</keyword>
<name>A0AAE3DBJ3_9FIRM</name>
<reference evidence="2 3" key="1">
    <citation type="submission" date="2021-10" db="EMBL/GenBank/DDBJ databases">
        <title>Anaerobic single-cell dispensing facilitates the cultivation of human gut bacteria.</title>
        <authorList>
            <person name="Afrizal A."/>
        </authorList>
    </citation>
    <scope>NUCLEOTIDE SEQUENCE [LARGE SCALE GENOMIC DNA]</scope>
    <source>
        <strain evidence="2 3">CLA-AA-H276</strain>
    </source>
</reference>
<comment type="caution">
    <text evidence="2">The sequence shown here is derived from an EMBL/GenBank/DDBJ whole genome shotgun (WGS) entry which is preliminary data.</text>
</comment>
<dbReference type="InterPro" id="IPR029063">
    <property type="entry name" value="SAM-dependent_MTases_sf"/>
</dbReference>
<protein>
    <submittedName>
        <fullName evidence="2">Class I SAM-dependent methyltransferase</fullName>
    </submittedName>
</protein>
<keyword evidence="2" id="KW-0489">Methyltransferase</keyword>
<sequence>MGMILSQIEQYWTGRAEGYSQVNQHELATGQDRVWLDEIRRHLPEGALKILDVGTGPGFFAILLTKAGYDVTAVDYTEAMLEEAKKNAGALASSIHFQRMDAQKLDFPDGYFDVVISRNLTWNLEEPGKAYAEWMRVLKKGGRLLNFDANWYHHLFDEEKRKEYEEDRKRVENLHLDDHYTCTDIDAMEDIARQIPMSRIMRPAWDVQVLRDRLGNEVEADEKVWERVWDSTEKANYGSTPMFLVSAVKMGGTKAVCPNKEGYTS</sequence>
<dbReference type="PANTHER" id="PTHR43591">
    <property type="entry name" value="METHYLTRANSFERASE"/>
    <property type="match status" value="1"/>
</dbReference>
<dbReference type="SUPFAM" id="SSF53335">
    <property type="entry name" value="S-adenosyl-L-methionine-dependent methyltransferases"/>
    <property type="match status" value="1"/>
</dbReference>
<evidence type="ECO:0000313" key="2">
    <source>
        <dbReference type="EMBL" id="MCC2125616.1"/>
    </source>
</evidence>
<dbReference type="InterPro" id="IPR013216">
    <property type="entry name" value="Methyltransf_11"/>
</dbReference>
<organism evidence="2 3">
    <name type="scientific">Hominiventricola filiformis</name>
    <dbReference type="NCBI Taxonomy" id="2885352"/>
    <lineage>
        <taxon>Bacteria</taxon>
        <taxon>Bacillati</taxon>
        <taxon>Bacillota</taxon>
        <taxon>Clostridia</taxon>
        <taxon>Lachnospirales</taxon>
        <taxon>Lachnospiraceae</taxon>
        <taxon>Hominiventricola</taxon>
    </lineage>
</organism>
<keyword evidence="3" id="KW-1185">Reference proteome</keyword>
<dbReference type="PANTHER" id="PTHR43591:SF24">
    <property type="entry name" value="2-METHOXY-6-POLYPRENYL-1,4-BENZOQUINOL METHYLASE, MITOCHONDRIAL"/>
    <property type="match status" value="1"/>
</dbReference>
<accession>A0AAE3DBJ3</accession>
<dbReference type="AlphaFoldDB" id="A0AAE3DBJ3"/>